<keyword evidence="3" id="KW-0274">FAD</keyword>
<evidence type="ECO:0000256" key="3">
    <source>
        <dbReference type="ARBA" id="ARBA00022827"/>
    </source>
</evidence>
<accession>A0A9P5LL96</accession>
<evidence type="ECO:0000313" key="5">
    <source>
        <dbReference type="EMBL" id="KAF7555398.1"/>
    </source>
</evidence>
<comment type="caution">
    <text evidence="5">The sequence shown here is derived from an EMBL/GenBank/DDBJ whole genome shotgun (WGS) entry which is preliminary data.</text>
</comment>
<protein>
    <recommendedName>
        <fullName evidence="7">Monooxygenase</fullName>
    </recommendedName>
</protein>
<dbReference type="Pfam" id="PF00743">
    <property type="entry name" value="FMO-like"/>
    <property type="match status" value="1"/>
</dbReference>
<dbReference type="InterPro" id="IPR036188">
    <property type="entry name" value="FAD/NAD-bd_sf"/>
</dbReference>
<organism evidence="5 6">
    <name type="scientific">Cylindrodendrum hubeiense</name>
    <dbReference type="NCBI Taxonomy" id="595255"/>
    <lineage>
        <taxon>Eukaryota</taxon>
        <taxon>Fungi</taxon>
        <taxon>Dikarya</taxon>
        <taxon>Ascomycota</taxon>
        <taxon>Pezizomycotina</taxon>
        <taxon>Sordariomycetes</taxon>
        <taxon>Hypocreomycetidae</taxon>
        <taxon>Hypocreales</taxon>
        <taxon>Nectriaceae</taxon>
        <taxon>Cylindrodendrum</taxon>
    </lineage>
</organism>
<dbReference type="Proteomes" id="UP000722485">
    <property type="component" value="Unassembled WGS sequence"/>
</dbReference>
<dbReference type="OrthoDB" id="74360at2759"/>
<proteinExistence type="inferred from homology"/>
<reference evidence="5" key="1">
    <citation type="submission" date="2020-03" db="EMBL/GenBank/DDBJ databases">
        <title>Draft Genome Sequence of Cylindrodendrum hubeiense.</title>
        <authorList>
            <person name="Buettner E."/>
            <person name="Kellner H."/>
        </authorList>
    </citation>
    <scope>NUCLEOTIDE SEQUENCE</scope>
    <source>
        <strain evidence="5">IHI 201604</strain>
    </source>
</reference>
<dbReference type="InterPro" id="IPR051209">
    <property type="entry name" value="FAD-bind_Monooxygenase_sf"/>
</dbReference>
<keyword evidence="6" id="KW-1185">Reference proteome</keyword>
<comment type="similarity">
    <text evidence="1">Belongs to the FAD-binding monooxygenase family.</text>
</comment>
<dbReference type="AlphaFoldDB" id="A0A9P5LL96"/>
<dbReference type="PANTHER" id="PTHR42877:SF5">
    <property type="entry name" value="L-ORNITHINE N(5)-MONOOXYGENASE-RELATED"/>
    <property type="match status" value="1"/>
</dbReference>
<dbReference type="PANTHER" id="PTHR42877">
    <property type="entry name" value="L-ORNITHINE N(5)-MONOOXYGENASE-RELATED"/>
    <property type="match status" value="1"/>
</dbReference>
<sequence>MPHDVDVLIIGAGMSGIGLAIQLVRQYGTRNFELIEKSDEVGGTWWLNSYPGCGCDVPSHFYSYSFALNPNWSQKFAMQPEIYAYFKNIARKYDVDNHVRFQSTVESAVWEEDSGTWLVTIRDLKTSRVTQRRCKILVSAVGSISIPKKCELPGASKFKGRMFHTAEWDHSFDWKSKDVVVIGNGCSATQVVPVISEGDGAAKQVTQFSRQSHWLAERPNPEYSASFKWVMRWVPFAMRIHRARLYWEKERDFPGFITASGVSIRQNWSTEASDYIRKHAPAKYLDFLVPKTEVGCKRRVNDTDYLLSLHRDNVELVYTDPVEEILENGVRTKSGRVVDADAVVLANGFETQKYLFPMKIKGKNGVDLTDHWDQVSGGDSSAYFGTCVSGFPNFFVMMGPNTVSGHLSVIYTTECQINFTLRVIKPIIKGLRDRRSILPTIWTRPDIVDVKADAEQRDLATVQEKAKHLVWATGFDILNEPLQP</sequence>
<evidence type="ECO:0000256" key="2">
    <source>
        <dbReference type="ARBA" id="ARBA00022630"/>
    </source>
</evidence>
<keyword evidence="4" id="KW-0560">Oxidoreductase</keyword>
<name>A0A9P5LL96_9HYPO</name>
<dbReference type="GO" id="GO:0004499">
    <property type="term" value="F:N,N-dimethylaniline monooxygenase activity"/>
    <property type="evidence" value="ECO:0007669"/>
    <property type="project" value="InterPro"/>
</dbReference>
<dbReference type="EMBL" id="JAANBB010000021">
    <property type="protein sequence ID" value="KAF7555398.1"/>
    <property type="molecule type" value="Genomic_DNA"/>
</dbReference>
<evidence type="ECO:0000256" key="1">
    <source>
        <dbReference type="ARBA" id="ARBA00010139"/>
    </source>
</evidence>
<dbReference type="GO" id="GO:0050661">
    <property type="term" value="F:NADP binding"/>
    <property type="evidence" value="ECO:0007669"/>
    <property type="project" value="InterPro"/>
</dbReference>
<dbReference type="Gene3D" id="3.50.50.60">
    <property type="entry name" value="FAD/NAD(P)-binding domain"/>
    <property type="match status" value="2"/>
</dbReference>
<dbReference type="InterPro" id="IPR020946">
    <property type="entry name" value="Flavin_mOase-like"/>
</dbReference>
<dbReference type="SUPFAM" id="SSF51905">
    <property type="entry name" value="FAD/NAD(P)-binding domain"/>
    <property type="match status" value="1"/>
</dbReference>
<evidence type="ECO:0000313" key="6">
    <source>
        <dbReference type="Proteomes" id="UP000722485"/>
    </source>
</evidence>
<gene>
    <name evidence="5" type="ORF">G7Z17_g2256</name>
</gene>
<keyword evidence="2" id="KW-0285">Flavoprotein</keyword>
<dbReference type="GO" id="GO:0050660">
    <property type="term" value="F:flavin adenine dinucleotide binding"/>
    <property type="evidence" value="ECO:0007669"/>
    <property type="project" value="InterPro"/>
</dbReference>
<evidence type="ECO:0008006" key="7">
    <source>
        <dbReference type="Google" id="ProtNLM"/>
    </source>
</evidence>
<evidence type="ECO:0000256" key="4">
    <source>
        <dbReference type="ARBA" id="ARBA00023002"/>
    </source>
</evidence>